<reference evidence="1 2" key="1">
    <citation type="submission" date="2019-12" db="EMBL/GenBank/DDBJ databases">
        <title>Complete genome sequence of Algicella marina strain 9Alg 56(T) isolated from the red alga Tichocarpus crinitus.</title>
        <authorList>
            <person name="Kim S.-G."/>
            <person name="Nedashkovskaya O.I."/>
        </authorList>
    </citation>
    <scope>NUCLEOTIDE SEQUENCE [LARGE SCALE GENOMIC DNA]</scope>
    <source>
        <strain evidence="1 2">9Alg 56</strain>
    </source>
</reference>
<evidence type="ECO:0000313" key="2">
    <source>
        <dbReference type="Proteomes" id="UP000464495"/>
    </source>
</evidence>
<dbReference type="RefSeq" id="WP_161861522.1">
    <property type="nucleotide sequence ID" value="NZ_CP046620.1"/>
</dbReference>
<keyword evidence="2" id="KW-1185">Reference proteome</keyword>
<dbReference type="Proteomes" id="UP000464495">
    <property type="component" value="Chromosome"/>
</dbReference>
<dbReference type="KEGG" id="amaq:GO499_06975"/>
<organism evidence="1 2">
    <name type="scientific">Algicella marina</name>
    <dbReference type="NCBI Taxonomy" id="2683284"/>
    <lineage>
        <taxon>Bacteria</taxon>
        <taxon>Pseudomonadati</taxon>
        <taxon>Pseudomonadota</taxon>
        <taxon>Alphaproteobacteria</taxon>
        <taxon>Rhodobacterales</taxon>
        <taxon>Paracoccaceae</taxon>
        <taxon>Algicella</taxon>
    </lineage>
</organism>
<dbReference type="AlphaFoldDB" id="A0A6P1SYY7"/>
<sequence length="113" mass="12229">MQIAIAGELVTYELLASQSDNEMSRYANNYALPADRNGTSYGTLSLSFALGNDETRERELSVAETVGDTRVNLLSRSQPDRGGLAITVNKSQFDSEFFTISGEFSGQLGPSPN</sequence>
<name>A0A6P1SYY7_9RHOB</name>
<gene>
    <name evidence="1" type="ORF">GO499_06975</name>
</gene>
<protein>
    <submittedName>
        <fullName evidence="1">Uncharacterized protein</fullName>
    </submittedName>
</protein>
<proteinExistence type="predicted"/>
<accession>A0A6P1SYY7</accession>
<dbReference type="EMBL" id="CP046620">
    <property type="protein sequence ID" value="QHQ34957.1"/>
    <property type="molecule type" value="Genomic_DNA"/>
</dbReference>
<evidence type="ECO:0000313" key="1">
    <source>
        <dbReference type="EMBL" id="QHQ34957.1"/>
    </source>
</evidence>